<dbReference type="PANTHER" id="PTHR30471:SF3">
    <property type="entry name" value="UPF0758 PROTEIN YEES-RELATED"/>
    <property type="match status" value="1"/>
</dbReference>
<accession>A0A2N6SG42</accession>
<keyword evidence="6" id="KW-0482">Metalloprotease</keyword>
<dbReference type="GO" id="GO:0008237">
    <property type="term" value="F:metallopeptidase activity"/>
    <property type="evidence" value="ECO:0007669"/>
    <property type="project" value="UniProtKB-KW"/>
</dbReference>
<evidence type="ECO:0000256" key="3">
    <source>
        <dbReference type="ARBA" id="ARBA00022723"/>
    </source>
</evidence>
<sequence length="258" mass="29173">MVSGYTIKEFCEDDRPREKFRKFGATALSDKEILAILLRTGIKNQNVIELAASILKDVGGITNLRDVTFDELTKHKGIGTEKAIHILANIEFARRIYATNVLDVKCSCPESIARYLKSSVENLTQEVFIVLDINTKGKIIQQREVFKGSLSTSIVHSREVYKMAIKNSAASIVCIHNHPSGDATPSVEDIRTTINLMEVGDIIGIEMLDHLIIAKEGYVSIRRFLNYLASENIDYRNEEITSEQLRYILKKYKVKNSF</sequence>
<dbReference type="Gene3D" id="3.40.140.10">
    <property type="entry name" value="Cytidine Deaminase, domain 2"/>
    <property type="match status" value="1"/>
</dbReference>
<dbReference type="Proteomes" id="UP000235670">
    <property type="component" value="Unassembled WGS sequence"/>
</dbReference>
<keyword evidence="3" id="KW-0479">Metal-binding</keyword>
<feature type="domain" description="MPN" evidence="8">
    <location>
        <begin position="105"/>
        <end position="227"/>
    </location>
</feature>
<dbReference type="STRING" id="84135.GCA_001052115_00717"/>
<dbReference type="InterPro" id="IPR046778">
    <property type="entry name" value="UPF0758_N"/>
</dbReference>
<evidence type="ECO:0000256" key="5">
    <source>
        <dbReference type="ARBA" id="ARBA00022833"/>
    </source>
</evidence>
<keyword evidence="4" id="KW-0378">Hydrolase</keyword>
<dbReference type="Pfam" id="PF20582">
    <property type="entry name" value="UPF0758_N"/>
    <property type="match status" value="1"/>
</dbReference>
<dbReference type="RefSeq" id="WP_102189587.1">
    <property type="nucleotide sequence ID" value="NZ_PNGT01000002.1"/>
</dbReference>
<gene>
    <name evidence="9" type="ORF">CJ218_03160</name>
</gene>
<name>A0A2N6SG42_9BACL</name>
<dbReference type="CDD" id="cd08071">
    <property type="entry name" value="MPN_DUF2466"/>
    <property type="match status" value="1"/>
</dbReference>
<dbReference type="NCBIfam" id="TIGR00608">
    <property type="entry name" value="radc"/>
    <property type="match status" value="1"/>
</dbReference>
<evidence type="ECO:0000313" key="9">
    <source>
        <dbReference type="EMBL" id="PMC52906.1"/>
    </source>
</evidence>
<dbReference type="GO" id="GO:0046872">
    <property type="term" value="F:metal ion binding"/>
    <property type="evidence" value="ECO:0007669"/>
    <property type="project" value="UniProtKB-KW"/>
</dbReference>
<comment type="similarity">
    <text evidence="1 7">Belongs to the UPF0758 family.</text>
</comment>
<evidence type="ECO:0000256" key="4">
    <source>
        <dbReference type="ARBA" id="ARBA00022801"/>
    </source>
</evidence>
<keyword evidence="5" id="KW-0862">Zinc</keyword>
<dbReference type="InterPro" id="IPR025657">
    <property type="entry name" value="RadC_JAB"/>
</dbReference>
<dbReference type="PROSITE" id="PS50249">
    <property type="entry name" value="MPN"/>
    <property type="match status" value="1"/>
</dbReference>
<evidence type="ECO:0000256" key="2">
    <source>
        <dbReference type="ARBA" id="ARBA00022670"/>
    </source>
</evidence>
<dbReference type="InterPro" id="IPR010994">
    <property type="entry name" value="RuvA_2-like"/>
</dbReference>
<dbReference type="InterPro" id="IPR001405">
    <property type="entry name" value="UPF0758"/>
</dbReference>
<evidence type="ECO:0000313" key="10">
    <source>
        <dbReference type="Proteomes" id="UP000235670"/>
    </source>
</evidence>
<dbReference type="Pfam" id="PF04002">
    <property type="entry name" value="RadC"/>
    <property type="match status" value="1"/>
</dbReference>
<dbReference type="PANTHER" id="PTHR30471">
    <property type="entry name" value="DNA REPAIR PROTEIN RADC"/>
    <property type="match status" value="1"/>
</dbReference>
<dbReference type="InterPro" id="IPR020891">
    <property type="entry name" value="UPF0758_CS"/>
</dbReference>
<evidence type="ECO:0000256" key="7">
    <source>
        <dbReference type="RuleBase" id="RU003797"/>
    </source>
</evidence>
<dbReference type="GO" id="GO:0006508">
    <property type="term" value="P:proteolysis"/>
    <property type="evidence" value="ECO:0007669"/>
    <property type="project" value="UniProtKB-KW"/>
</dbReference>
<dbReference type="PROSITE" id="PS01302">
    <property type="entry name" value="UPF0758"/>
    <property type="match status" value="1"/>
</dbReference>
<reference evidence="9 10" key="1">
    <citation type="submission" date="2017-09" db="EMBL/GenBank/DDBJ databases">
        <title>Bacterial strain isolated from the female urinary microbiota.</title>
        <authorList>
            <person name="Thomas-White K."/>
            <person name="Kumar N."/>
            <person name="Forster S."/>
            <person name="Putonti C."/>
            <person name="Lawley T."/>
            <person name="Wolfe A.J."/>
        </authorList>
    </citation>
    <scope>NUCLEOTIDE SEQUENCE [LARGE SCALE GENOMIC DNA]</scope>
    <source>
        <strain evidence="9 10">UMB0186</strain>
    </source>
</reference>
<dbReference type="SUPFAM" id="SSF47781">
    <property type="entry name" value="RuvA domain 2-like"/>
    <property type="match status" value="1"/>
</dbReference>
<keyword evidence="2" id="KW-0645">Protease</keyword>
<dbReference type="NCBIfam" id="NF000642">
    <property type="entry name" value="PRK00024.1"/>
    <property type="match status" value="1"/>
</dbReference>
<dbReference type="OrthoDB" id="9804482at2"/>
<proteinExistence type="inferred from homology"/>
<dbReference type="InterPro" id="IPR037518">
    <property type="entry name" value="MPN"/>
</dbReference>
<organism evidence="9 10">
    <name type="scientific">Gemella sanguinis</name>
    <dbReference type="NCBI Taxonomy" id="84135"/>
    <lineage>
        <taxon>Bacteria</taxon>
        <taxon>Bacillati</taxon>
        <taxon>Bacillota</taxon>
        <taxon>Bacilli</taxon>
        <taxon>Bacillales</taxon>
        <taxon>Gemellaceae</taxon>
        <taxon>Gemella</taxon>
    </lineage>
</organism>
<dbReference type="AlphaFoldDB" id="A0A2N6SG42"/>
<evidence type="ECO:0000256" key="6">
    <source>
        <dbReference type="ARBA" id="ARBA00023049"/>
    </source>
</evidence>
<evidence type="ECO:0000259" key="8">
    <source>
        <dbReference type="PROSITE" id="PS50249"/>
    </source>
</evidence>
<evidence type="ECO:0000256" key="1">
    <source>
        <dbReference type="ARBA" id="ARBA00010243"/>
    </source>
</evidence>
<protein>
    <submittedName>
        <fullName evidence="9">JAB domain-containing protein</fullName>
    </submittedName>
</protein>
<dbReference type="SUPFAM" id="SSF102712">
    <property type="entry name" value="JAB1/MPN domain"/>
    <property type="match status" value="1"/>
</dbReference>
<comment type="caution">
    <text evidence="9">The sequence shown here is derived from an EMBL/GenBank/DDBJ whole genome shotgun (WGS) entry which is preliminary data.</text>
</comment>
<dbReference type="EMBL" id="PNGT01000002">
    <property type="protein sequence ID" value="PMC52906.1"/>
    <property type="molecule type" value="Genomic_DNA"/>
</dbReference>